<dbReference type="FunFam" id="3.40.50.720:FF:000208">
    <property type="entry name" value="Prephenate dehydrogenase"/>
    <property type="match status" value="1"/>
</dbReference>
<name>A0A9Q9E2T8_9LACO</name>
<dbReference type="InterPro" id="IPR046825">
    <property type="entry name" value="PDH_C"/>
</dbReference>
<sequence length="364" mass="39508">MTTVFIHGFGLLGSSLARVLRQGDEPVTIIGSDQDRAQIEYAKQHQLVDHISAGLERAPEADVIILATPVDQIKQTLRALAKLPLQPGVIVTDVGSTKQSVVKASQALAATPAVFVGGHPMAGSHKTGARAGRADLFENAFYFQTPQSSAERAAAQQLQHLLAGTKAKFVQITPERHDRLVGQVSHLPHVLAAGLVNKSKQALQSDSLGLRVAAGGFKSMTRIAAANPTMWQSILLNNGPVVSEQVSAYIETLQRVQTAIDQQDGPALWEYFQRAQQSREQLEQQDDNQGAGFYDLFLDIPDQPGTIARVTTLLAQTHLNLVNLRILEVREDVNGILQLTFSTAADAQRAEATLAPDYHIVRRD</sequence>
<dbReference type="InterPro" id="IPR008927">
    <property type="entry name" value="6-PGluconate_DH-like_C_sf"/>
</dbReference>
<evidence type="ECO:0000259" key="11">
    <source>
        <dbReference type="PROSITE" id="PS51671"/>
    </source>
</evidence>
<dbReference type="RefSeq" id="WP_252766666.1">
    <property type="nucleotide sequence ID" value="NZ_CP097119.1"/>
</dbReference>
<dbReference type="Gene3D" id="3.40.50.720">
    <property type="entry name" value="NAD(P)-binding Rossmann-like Domain"/>
    <property type="match status" value="1"/>
</dbReference>
<dbReference type="InterPro" id="IPR036291">
    <property type="entry name" value="NAD(P)-bd_dom_sf"/>
</dbReference>
<evidence type="ECO:0000259" key="10">
    <source>
        <dbReference type="PROSITE" id="PS51176"/>
    </source>
</evidence>
<evidence type="ECO:0000313" key="12">
    <source>
        <dbReference type="EMBL" id="USS89149.1"/>
    </source>
</evidence>
<proteinExistence type="inferred from homology"/>
<dbReference type="Gene3D" id="3.30.70.260">
    <property type="match status" value="1"/>
</dbReference>
<dbReference type="GO" id="GO:0004665">
    <property type="term" value="F:prephenate dehydrogenase (NADP+) activity"/>
    <property type="evidence" value="ECO:0007669"/>
    <property type="project" value="InterPro"/>
</dbReference>
<comment type="catalytic activity">
    <reaction evidence="9">
        <text>prephenate + NAD(+) = 3-(4-hydroxyphenyl)pyruvate + CO2 + NADH</text>
        <dbReference type="Rhea" id="RHEA:13869"/>
        <dbReference type="ChEBI" id="CHEBI:16526"/>
        <dbReference type="ChEBI" id="CHEBI:29934"/>
        <dbReference type="ChEBI" id="CHEBI:36242"/>
        <dbReference type="ChEBI" id="CHEBI:57540"/>
        <dbReference type="ChEBI" id="CHEBI:57945"/>
        <dbReference type="EC" id="1.3.1.12"/>
    </reaction>
</comment>
<evidence type="ECO:0000256" key="1">
    <source>
        <dbReference type="ARBA" id="ARBA00005067"/>
    </source>
</evidence>
<keyword evidence="8" id="KW-0028">Amino-acid biosynthesis</keyword>
<gene>
    <name evidence="12" type="ORF">M3M40_06645</name>
</gene>
<dbReference type="SUPFAM" id="SSF55021">
    <property type="entry name" value="ACT-like"/>
    <property type="match status" value="1"/>
</dbReference>
<dbReference type="GO" id="GO:0006571">
    <property type="term" value="P:tyrosine biosynthetic process"/>
    <property type="evidence" value="ECO:0007669"/>
    <property type="project" value="UniProtKB-KW"/>
</dbReference>
<evidence type="ECO:0000256" key="9">
    <source>
        <dbReference type="ARBA" id="ARBA00049260"/>
    </source>
</evidence>
<organism evidence="12 13">
    <name type="scientific">Fructilactobacillus cliffordii</name>
    <dbReference type="NCBI Taxonomy" id="2940299"/>
    <lineage>
        <taxon>Bacteria</taxon>
        <taxon>Bacillati</taxon>
        <taxon>Bacillota</taxon>
        <taxon>Bacilli</taxon>
        <taxon>Lactobacillales</taxon>
        <taxon>Lactobacillaceae</taxon>
        <taxon>Fructilactobacillus</taxon>
    </lineage>
</organism>
<dbReference type="InterPro" id="IPR045865">
    <property type="entry name" value="ACT-like_dom_sf"/>
</dbReference>
<evidence type="ECO:0000256" key="3">
    <source>
        <dbReference type="ARBA" id="ARBA00012068"/>
    </source>
</evidence>
<feature type="domain" description="ACT" evidence="11">
    <location>
        <begin position="295"/>
        <end position="364"/>
    </location>
</feature>
<comment type="pathway">
    <text evidence="1">Amino-acid biosynthesis; L-tyrosine biosynthesis; (4-hydroxyphenyl)pyruvate from prephenate (NAD(+) route): step 1/1.</text>
</comment>
<dbReference type="SUPFAM" id="SSF48179">
    <property type="entry name" value="6-phosphogluconate dehydrogenase C-terminal domain-like"/>
    <property type="match status" value="1"/>
</dbReference>
<dbReference type="PANTHER" id="PTHR21363">
    <property type="entry name" value="PREPHENATE DEHYDROGENASE"/>
    <property type="match status" value="1"/>
</dbReference>
<keyword evidence="7" id="KW-0520">NAD</keyword>
<dbReference type="Gene3D" id="1.10.3660.10">
    <property type="entry name" value="6-phosphogluconate dehydrogenase C-terminal like domain"/>
    <property type="match status" value="1"/>
</dbReference>
<dbReference type="InterPro" id="IPR046826">
    <property type="entry name" value="PDH_N"/>
</dbReference>
<dbReference type="NCBIfam" id="NF005107">
    <property type="entry name" value="PRK06545.1-5"/>
    <property type="match status" value="1"/>
</dbReference>
<dbReference type="GO" id="GO:0008977">
    <property type="term" value="F:prephenate dehydrogenase (NAD+) activity"/>
    <property type="evidence" value="ECO:0007669"/>
    <property type="project" value="UniProtKB-EC"/>
</dbReference>
<dbReference type="CDD" id="cd04909">
    <property type="entry name" value="ACT_PDH-BS"/>
    <property type="match status" value="1"/>
</dbReference>
<dbReference type="Proteomes" id="UP001055911">
    <property type="component" value="Chromosome"/>
</dbReference>
<comment type="similarity">
    <text evidence="2">Belongs to the prephenate/arogenate dehydrogenase family.</text>
</comment>
<evidence type="ECO:0000256" key="2">
    <source>
        <dbReference type="ARBA" id="ARBA00007964"/>
    </source>
</evidence>
<accession>A0A9Q9E2T8</accession>
<reference evidence="12" key="1">
    <citation type="submission" date="2022-05" db="EMBL/GenBank/DDBJ databases">
        <authorList>
            <person name="Oliphant S.A."/>
            <person name="Watson-Haigh N.S."/>
            <person name="Sumby K.M."/>
            <person name="Gardner J.M."/>
            <person name="Jiranek V."/>
        </authorList>
    </citation>
    <scope>NUCLEOTIDE SEQUENCE</scope>
    <source>
        <strain evidence="12">KI4_B1</strain>
    </source>
</reference>
<evidence type="ECO:0000256" key="8">
    <source>
        <dbReference type="ARBA" id="ARBA00023141"/>
    </source>
</evidence>
<dbReference type="PANTHER" id="PTHR21363:SF0">
    <property type="entry name" value="PREPHENATE DEHYDROGENASE [NADP(+)]"/>
    <property type="match status" value="1"/>
</dbReference>
<evidence type="ECO:0000256" key="5">
    <source>
        <dbReference type="ARBA" id="ARBA00022498"/>
    </source>
</evidence>
<keyword evidence="13" id="KW-1185">Reference proteome</keyword>
<keyword evidence="6 12" id="KW-0560">Oxidoreductase</keyword>
<evidence type="ECO:0000256" key="6">
    <source>
        <dbReference type="ARBA" id="ARBA00023002"/>
    </source>
</evidence>
<dbReference type="PROSITE" id="PS51176">
    <property type="entry name" value="PDH_ADH"/>
    <property type="match status" value="1"/>
</dbReference>
<protein>
    <recommendedName>
        <fullName evidence="4">Prephenate dehydrogenase</fullName>
        <ecNumber evidence="3">1.3.1.12</ecNumber>
    </recommendedName>
</protein>
<dbReference type="EMBL" id="CP097119">
    <property type="protein sequence ID" value="USS89149.1"/>
    <property type="molecule type" value="Genomic_DNA"/>
</dbReference>
<dbReference type="GO" id="GO:0070403">
    <property type="term" value="F:NAD+ binding"/>
    <property type="evidence" value="ECO:0007669"/>
    <property type="project" value="InterPro"/>
</dbReference>
<keyword evidence="5" id="KW-0827">Tyrosine biosynthesis</keyword>
<keyword evidence="8" id="KW-0057">Aromatic amino acid biosynthesis</keyword>
<dbReference type="Pfam" id="PF20463">
    <property type="entry name" value="PDH_C"/>
    <property type="match status" value="1"/>
</dbReference>
<evidence type="ECO:0000256" key="7">
    <source>
        <dbReference type="ARBA" id="ARBA00023027"/>
    </source>
</evidence>
<dbReference type="InterPro" id="IPR003099">
    <property type="entry name" value="Prephen_DH"/>
</dbReference>
<evidence type="ECO:0000313" key="13">
    <source>
        <dbReference type="Proteomes" id="UP001055911"/>
    </source>
</evidence>
<dbReference type="InterPro" id="IPR002912">
    <property type="entry name" value="ACT_dom"/>
</dbReference>
<dbReference type="AlphaFoldDB" id="A0A9Q9E2T8"/>
<evidence type="ECO:0000256" key="4">
    <source>
        <dbReference type="ARBA" id="ARBA00016891"/>
    </source>
</evidence>
<dbReference type="SUPFAM" id="SSF51735">
    <property type="entry name" value="NAD(P)-binding Rossmann-fold domains"/>
    <property type="match status" value="1"/>
</dbReference>
<feature type="domain" description="Prephenate/arogenate dehydrogenase" evidence="10">
    <location>
        <begin position="1"/>
        <end position="290"/>
    </location>
</feature>
<dbReference type="InterPro" id="IPR050812">
    <property type="entry name" value="Preph/Arog_dehydrog"/>
</dbReference>
<dbReference type="PROSITE" id="PS51671">
    <property type="entry name" value="ACT"/>
    <property type="match status" value="1"/>
</dbReference>
<dbReference type="EC" id="1.3.1.12" evidence="3"/>
<dbReference type="Pfam" id="PF02153">
    <property type="entry name" value="PDH_N"/>
    <property type="match status" value="1"/>
</dbReference>